<protein>
    <submittedName>
        <fullName evidence="2">Uncharacterized protein</fullName>
    </submittedName>
</protein>
<comment type="caution">
    <text evidence="2">The sequence shown here is derived from an EMBL/GenBank/DDBJ whole genome shotgun (WGS) entry which is preliminary data.</text>
</comment>
<evidence type="ECO:0000313" key="2">
    <source>
        <dbReference type="EMBL" id="GIY48231.1"/>
    </source>
</evidence>
<sequence>MHVFLSEPKRKGISLGYSRGLNPSSITAPGPRLLRKTPPSNKGWTNRWRPSIVESVCLQPPPPTLRTCATECELRGEKSS</sequence>
<gene>
    <name evidence="2" type="ORF">CEXT_492281</name>
</gene>
<proteinExistence type="predicted"/>
<accession>A0AAV4TRU8</accession>
<keyword evidence="3" id="KW-1185">Reference proteome</keyword>
<evidence type="ECO:0000313" key="3">
    <source>
        <dbReference type="Proteomes" id="UP001054945"/>
    </source>
</evidence>
<name>A0AAV4TRU8_CAEEX</name>
<evidence type="ECO:0000256" key="1">
    <source>
        <dbReference type="SAM" id="MobiDB-lite"/>
    </source>
</evidence>
<dbReference type="EMBL" id="BPLR01011688">
    <property type="protein sequence ID" value="GIY48231.1"/>
    <property type="molecule type" value="Genomic_DNA"/>
</dbReference>
<organism evidence="2 3">
    <name type="scientific">Caerostris extrusa</name>
    <name type="common">Bark spider</name>
    <name type="synonym">Caerostris bankana</name>
    <dbReference type="NCBI Taxonomy" id="172846"/>
    <lineage>
        <taxon>Eukaryota</taxon>
        <taxon>Metazoa</taxon>
        <taxon>Ecdysozoa</taxon>
        <taxon>Arthropoda</taxon>
        <taxon>Chelicerata</taxon>
        <taxon>Arachnida</taxon>
        <taxon>Araneae</taxon>
        <taxon>Araneomorphae</taxon>
        <taxon>Entelegynae</taxon>
        <taxon>Araneoidea</taxon>
        <taxon>Araneidae</taxon>
        <taxon>Caerostris</taxon>
    </lineage>
</organism>
<dbReference type="AlphaFoldDB" id="A0AAV4TRU8"/>
<dbReference type="Proteomes" id="UP001054945">
    <property type="component" value="Unassembled WGS sequence"/>
</dbReference>
<feature type="region of interest" description="Disordered" evidence="1">
    <location>
        <begin position="16"/>
        <end position="47"/>
    </location>
</feature>
<reference evidence="2 3" key="1">
    <citation type="submission" date="2021-06" db="EMBL/GenBank/DDBJ databases">
        <title>Caerostris extrusa draft genome.</title>
        <authorList>
            <person name="Kono N."/>
            <person name="Arakawa K."/>
        </authorList>
    </citation>
    <scope>NUCLEOTIDE SEQUENCE [LARGE SCALE GENOMIC DNA]</scope>
</reference>